<dbReference type="SUPFAM" id="SSF54637">
    <property type="entry name" value="Thioesterase/thiol ester dehydrase-isomerase"/>
    <property type="match status" value="1"/>
</dbReference>
<dbReference type="PANTHER" id="PTHR43437:SF3">
    <property type="entry name" value="HYDROXYACYL-THIOESTER DEHYDRATASE TYPE 2, MITOCHONDRIAL"/>
    <property type="match status" value="1"/>
</dbReference>
<name>A0AAD9PBI1_RIDPI</name>
<dbReference type="GO" id="GO:0019171">
    <property type="term" value="F:(3R)-hydroxyacyl-[acyl-carrier-protein] dehydratase activity"/>
    <property type="evidence" value="ECO:0007669"/>
    <property type="project" value="TreeGrafter"/>
</dbReference>
<dbReference type="GO" id="GO:0006633">
    <property type="term" value="P:fatty acid biosynthetic process"/>
    <property type="evidence" value="ECO:0007669"/>
    <property type="project" value="TreeGrafter"/>
</dbReference>
<dbReference type="InterPro" id="IPR029069">
    <property type="entry name" value="HotDog_dom_sf"/>
</dbReference>
<feature type="domain" description="MaoC-like" evidence="1">
    <location>
        <begin position="39"/>
        <end position="130"/>
    </location>
</feature>
<organism evidence="2 3">
    <name type="scientific">Ridgeia piscesae</name>
    <name type="common">Tubeworm</name>
    <dbReference type="NCBI Taxonomy" id="27915"/>
    <lineage>
        <taxon>Eukaryota</taxon>
        <taxon>Metazoa</taxon>
        <taxon>Spiralia</taxon>
        <taxon>Lophotrochozoa</taxon>
        <taxon>Annelida</taxon>
        <taxon>Polychaeta</taxon>
        <taxon>Sedentaria</taxon>
        <taxon>Canalipalpata</taxon>
        <taxon>Sabellida</taxon>
        <taxon>Siboglinidae</taxon>
        <taxon>Ridgeia</taxon>
    </lineage>
</organism>
<comment type="caution">
    <text evidence="2">The sequence shown here is derived from an EMBL/GenBank/DDBJ whole genome shotgun (WGS) entry which is preliminary data.</text>
</comment>
<dbReference type="CDD" id="cd03449">
    <property type="entry name" value="R_hydratase"/>
    <property type="match status" value="1"/>
</dbReference>
<gene>
    <name evidence="2" type="ORF">NP493_46g08015</name>
</gene>
<keyword evidence="3" id="KW-1185">Reference proteome</keyword>
<evidence type="ECO:0000313" key="2">
    <source>
        <dbReference type="EMBL" id="KAK2191776.1"/>
    </source>
</evidence>
<dbReference type="PANTHER" id="PTHR43437">
    <property type="entry name" value="HYDROXYACYL-THIOESTER DEHYDRATASE TYPE 2, MITOCHONDRIAL-RELATED"/>
    <property type="match status" value="1"/>
</dbReference>
<dbReference type="Pfam" id="PF01575">
    <property type="entry name" value="MaoC_dehydratas"/>
    <property type="match status" value="1"/>
</dbReference>
<dbReference type="EMBL" id="JAODUO010000046">
    <property type="protein sequence ID" value="KAK2191776.1"/>
    <property type="molecule type" value="Genomic_DNA"/>
</dbReference>
<dbReference type="InterPro" id="IPR002539">
    <property type="entry name" value="MaoC-like_dom"/>
</dbReference>
<dbReference type="AlphaFoldDB" id="A0AAD9PBI1"/>
<accession>A0AAD9PBI1</accession>
<protein>
    <recommendedName>
        <fullName evidence="1">MaoC-like domain-containing protein</fullName>
    </recommendedName>
</protein>
<dbReference type="GO" id="GO:0018812">
    <property type="term" value="F:3-hydroxyacyl-CoA dehydratase activity"/>
    <property type="evidence" value="ECO:0007669"/>
    <property type="project" value="UniProtKB-ARBA"/>
</dbReference>
<sequence length="154" mass="17138">MAFRCIKQCPMCAVKQHLLQRTFAVTPVRNFAMEVGDKASVTRVFTETDVRAFADVTWDRNPLHLEKEFTKTTRFRKPIVNGVLSLGLLAGVLGSKLPGPGSIVLSYAIEHPSPLFTGEEVIAEVELSELNRRLAIFQLSCIVVESKKVSDDTF</sequence>
<dbReference type="Proteomes" id="UP001209878">
    <property type="component" value="Unassembled WGS sequence"/>
</dbReference>
<proteinExistence type="predicted"/>
<evidence type="ECO:0000313" key="3">
    <source>
        <dbReference type="Proteomes" id="UP001209878"/>
    </source>
</evidence>
<evidence type="ECO:0000259" key="1">
    <source>
        <dbReference type="Pfam" id="PF01575"/>
    </source>
</evidence>
<dbReference type="InterPro" id="IPR050965">
    <property type="entry name" value="UPF0336/Enoyl-CoA_hydratase"/>
</dbReference>
<reference evidence="2" key="1">
    <citation type="journal article" date="2023" name="Mol. Biol. Evol.">
        <title>Third-Generation Sequencing Reveals the Adaptive Role of the Epigenome in Three Deep-Sea Polychaetes.</title>
        <authorList>
            <person name="Perez M."/>
            <person name="Aroh O."/>
            <person name="Sun Y."/>
            <person name="Lan Y."/>
            <person name="Juniper S.K."/>
            <person name="Young C.R."/>
            <person name="Angers B."/>
            <person name="Qian P.Y."/>
        </authorList>
    </citation>
    <scope>NUCLEOTIDE SEQUENCE</scope>
    <source>
        <strain evidence="2">R07B-5</strain>
    </source>
</reference>
<dbReference type="GO" id="GO:0005739">
    <property type="term" value="C:mitochondrion"/>
    <property type="evidence" value="ECO:0007669"/>
    <property type="project" value="TreeGrafter"/>
</dbReference>
<dbReference type="Gene3D" id="3.10.129.10">
    <property type="entry name" value="Hotdog Thioesterase"/>
    <property type="match status" value="1"/>
</dbReference>